<dbReference type="InterPro" id="IPR002738">
    <property type="entry name" value="RNase_P_p30"/>
</dbReference>
<dbReference type="PANTHER" id="PTHR13031:SF0">
    <property type="entry name" value="RIBONUCLEASE P PROTEIN SUBUNIT P30"/>
    <property type="match status" value="1"/>
</dbReference>
<keyword evidence="6" id="KW-1185">Reference proteome</keyword>
<evidence type="ECO:0000256" key="4">
    <source>
        <dbReference type="SAM" id="MobiDB-lite"/>
    </source>
</evidence>
<name>A0ABD3N0U3_9STRA</name>
<feature type="compositionally biased region" description="Basic and acidic residues" evidence="4">
    <location>
        <begin position="1"/>
        <end position="19"/>
    </location>
</feature>
<feature type="compositionally biased region" description="Basic and acidic residues" evidence="4">
    <location>
        <begin position="524"/>
        <end position="535"/>
    </location>
</feature>
<accession>A0ABD3N0U3</accession>
<feature type="region of interest" description="Disordered" evidence="4">
    <location>
        <begin position="524"/>
        <end position="578"/>
    </location>
</feature>
<feature type="compositionally biased region" description="Acidic residues" evidence="4">
    <location>
        <begin position="489"/>
        <end position="502"/>
    </location>
</feature>
<reference evidence="5 6" key="1">
    <citation type="submission" date="2024-10" db="EMBL/GenBank/DDBJ databases">
        <title>Updated reference genomes for cyclostephanoid diatoms.</title>
        <authorList>
            <person name="Roberts W.R."/>
            <person name="Alverson A.J."/>
        </authorList>
    </citation>
    <scope>NUCLEOTIDE SEQUENCE [LARGE SCALE GENOMIC DNA]</scope>
    <source>
        <strain evidence="5 6">AJA232-27</strain>
    </source>
</reference>
<evidence type="ECO:0000256" key="3">
    <source>
        <dbReference type="ARBA" id="ARBA00022694"/>
    </source>
</evidence>
<dbReference type="GO" id="GO:0005634">
    <property type="term" value="C:nucleus"/>
    <property type="evidence" value="ECO:0007669"/>
    <property type="project" value="UniProtKB-SubCell"/>
</dbReference>
<feature type="compositionally biased region" description="Acidic residues" evidence="4">
    <location>
        <begin position="567"/>
        <end position="578"/>
    </location>
</feature>
<dbReference type="EMBL" id="JALLBG020000056">
    <property type="protein sequence ID" value="KAL3769244.1"/>
    <property type="molecule type" value="Genomic_DNA"/>
</dbReference>
<sequence>MVWMDRSSRRSTFDDDGRGRRYGTMMNSGMSNTRRRKLPSSYNNSSYYYDLNVPLSSSSSKQEQQNLAQTHQTRLHQLGYRGIAFCHTAYNGRLRADKDDADVALSWKILMPLSSLPSASLKSPSSLPLVAKAEANGNTTNHNAPSSYTKFSSFGRTNSLTSMKIYRRLNIILEEVSDVSRILLHHHHAGTGVGGIGENEKNDVKTLLQKYDIISLQPMNESVLQSICELLSASSAASSSTTSSSSCTNNTNLIDIIVLEYATGSRGGYSLPYKLRREYLENALRAGVTFELCYGTAMLDPKRRQGFLRSLIDFQSAYNGIQKKHLIMNNQNLVERAKKKKRGRRMDKKLSKYKIPLLISSGSRQNYTLGTADEGTLAFRGPQDVKCLILHMAGVGEVEVDVDLDSGDDGTDCITVDDTRRNKRKEHNMWKEVGPISAAERILARAHGRALGTVMIDDSGIVTSVQRQSLVLDSTLQQQQNGNGKSSDDDFNDDVDDEEDDNSGFTSVVDWLSAPLLCKRKQDHAMKNDADEEKSSTLPLPSNDATSSRVSAVPFPSTQEECKSLDSEDDLEDGYIAI</sequence>
<evidence type="ECO:0000256" key="1">
    <source>
        <dbReference type="ARBA" id="ARBA00004123"/>
    </source>
</evidence>
<comment type="subcellular location">
    <subcellularLocation>
        <location evidence="1">Nucleus</location>
    </subcellularLocation>
</comment>
<organism evidence="5 6">
    <name type="scientific">Discostella pseudostelligera</name>
    <dbReference type="NCBI Taxonomy" id="259834"/>
    <lineage>
        <taxon>Eukaryota</taxon>
        <taxon>Sar</taxon>
        <taxon>Stramenopiles</taxon>
        <taxon>Ochrophyta</taxon>
        <taxon>Bacillariophyta</taxon>
        <taxon>Coscinodiscophyceae</taxon>
        <taxon>Thalassiosirophycidae</taxon>
        <taxon>Stephanodiscales</taxon>
        <taxon>Stephanodiscaceae</taxon>
        <taxon>Discostella</taxon>
    </lineage>
</organism>
<evidence type="ECO:0000256" key="2">
    <source>
        <dbReference type="ARBA" id="ARBA00007331"/>
    </source>
</evidence>
<gene>
    <name evidence="5" type="ORF">ACHAWU_006998</name>
</gene>
<keyword evidence="3" id="KW-0819">tRNA processing</keyword>
<dbReference type="AlphaFoldDB" id="A0ABD3N0U3"/>
<dbReference type="PANTHER" id="PTHR13031">
    <property type="entry name" value="RIBONUCLEASE P SUBUNIT P30"/>
    <property type="match status" value="1"/>
</dbReference>
<feature type="compositionally biased region" description="Polar residues" evidence="4">
    <location>
        <begin position="536"/>
        <end position="550"/>
    </location>
</feature>
<dbReference type="SUPFAM" id="SSF89550">
    <property type="entry name" value="PHP domain-like"/>
    <property type="match status" value="1"/>
</dbReference>
<protein>
    <submittedName>
        <fullName evidence="5">Uncharacterized protein</fullName>
    </submittedName>
</protein>
<dbReference type="Proteomes" id="UP001530293">
    <property type="component" value="Unassembled WGS sequence"/>
</dbReference>
<comment type="caution">
    <text evidence="5">The sequence shown here is derived from an EMBL/GenBank/DDBJ whole genome shotgun (WGS) entry which is preliminary data.</text>
</comment>
<comment type="similarity">
    <text evidence="2">Belongs to the eukaryotic/archaeal RNase P protein component 3 family.</text>
</comment>
<evidence type="ECO:0000313" key="6">
    <source>
        <dbReference type="Proteomes" id="UP001530293"/>
    </source>
</evidence>
<feature type="compositionally biased region" description="Polar residues" evidence="4">
    <location>
        <begin position="475"/>
        <end position="485"/>
    </location>
</feature>
<proteinExistence type="inferred from homology"/>
<dbReference type="Pfam" id="PF01876">
    <property type="entry name" value="RNase_P_p30"/>
    <property type="match status" value="1"/>
</dbReference>
<dbReference type="InterPro" id="IPR016195">
    <property type="entry name" value="Pol/histidinol_Pase-like"/>
</dbReference>
<dbReference type="GO" id="GO:0008033">
    <property type="term" value="P:tRNA processing"/>
    <property type="evidence" value="ECO:0007669"/>
    <property type="project" value="UniProtKB-KW"/>
</dbReference>
<evidence type="ECO:0000313" key="5">
    <source>
        <dbReference type="EMBL" id="KAL3769244.1"/>
    </source>
</evidence>
<feature type="region of interest" description="Disordered" evidence="4">
    <location>
        <begin position="1"/>
        <end position="41"/>
    </location>
</feature>
<feature type="region of interest" description="Disordered" evidence="4">
    <location>
        <begin position="475"/>
        <end position="506"/>
    </location>
</feature>